<feature type="transmembrane region" description="Helical" evidence="1">
    <location>
        <begin position="72"/>
        <end position="94"/>
    </location>
</feature>
<feature type="transmembrane region" description="Helical" evidence="1">
    <location>
        <begin position="7"/>
        <end position="23"/>
    </location>
</feature>
<evidence type="ECO:0000256" key="1">
    <source>
        <dbReference type="SAM" id="Phobius"/>
    </source>
</evidence>
<dbReference type="KEGG" id="shi:Shel_05400"/>
<dbReference type="GO" id="GO:0004175">
    <property type="term" value="F:endopeptidase activity"/>
    <property type="evidence" value="ECO:0007669"/>
    <property type="project" value="UniProtKB-ARBA"/>
</dbReference>
<dbReference type="PANTHER" id="PTHR39430">
    <property type="entry name" value="MEMBRANE-ASSOCIATED PROTEASE-RELATED"/>
    <property type="match status" value="1"/>
</dbReference>
<dbReference type="STRING" id="471855.Shel_05400"/>
<dbReference type="Proteomes" id="UP000002026">
    <property type="component" value="Chromosome"/>
</dbReference>
<dbReference type="GO" id="GO:0006508">
    <property type="term" value="P:proteolysis"/>
    <property type="evidence" value="ECO:0007669"/>
    <property type="project" value="UniProtKB-KW"/>
</dbReference>
<sequence length="260" mass="27735">MTILKFTVFFIGWAVMAALVPVPDVGDAALWRLCAEAEPLGVLIVFTLAFWLMERRRVKLHLIGEASRATLVGVLGGVIWTGIVVNMLFALDAISIDTADGASPLVVWAAALLLNTVMQELLIRGYLYRMLDASYNKAAAVLVTTALFTFLHGGAIEAGPLAVANVVAMSLLMCAVLEWTGSLIAPICMHFIWNFVCGLVLGGISLADDYPSIFVMAATGNPLLSGGSYLIEASVVTLATSLVMALVFAILTFVRVRKGN</sequence>
<dbReference type="EMBL" id="CP001684">
    <property type="protein sequence ID" value="ACV21599.1"/>
    <property type="molecule type" value="Genomic_DNA"/>
</dbReference>
<accession>C7N378</accession>
<feature type="domain" description="CAAX prenyl protease 2/Lysostaphin resistance protein A-like" evidence="2">
    <location>
        <begin position="103"/>
        <end position="196"/>
    </location>
</feature>
<reference evidence="3 4" key="1">
    <citation type="journal article" date="2009" name="Stand. Genomic Sci.">
        <title>Complete genome sequence of Slackia heliotrinireducens type strain (RHS 1).</title>
        <authorList>
            <person name="Pukall R."/>
            <person name="Lapidus A."/>
            <person name="Nolan M."/>
            <person name="Copeland A."/>
            <person name="Glavina Del Rio T."/>
            <person name="Lucas S."/>
            <person name="Chen F."/>
            <person name="Tice H."/>
            <person name="Cheng J.F."/>
            <person name="Chertkov O."/>
            <person name="Bruce D."/>
            <person name="Goodwin L."/>
            <person name="Kuske C."/>
            <person name="Brettin T."/>
            <person name="Detter J.C."/>
            <person name="Han C."/>
            <person name="Pitluck S."/>
            <person name="Pati A."/>
            <person name="Mavrommatis K."/>
            <person name="Ivanova N."/>
            <person name="Ovchinnikova G."/>
            <person name="Chen A."/>
            <person name="Palaniappan K."/>
            <person name="Schneider S."/>
            <person name="Rohde M."/>
            <person name="Chain P."/>
            <person name="D'haeseleer P."/>
            <person name="Goker M."/>
            <person name="Bristow J."/>
            <person name="Eisen J.A."/>
            <person name="Markowitz V."/>
            <person name="Kyrpides N.C."/>
            <person name="Klenk H.P."/>
            <person name="Hugenholtz P."/>
        </authorList>
    </citation>
    <scope>NUCLEOTIDE SEQUENCE [LARGE SCALE GENOMIC DNA]</scope>
    <source>
        <strain evidence="4">ATCC 29202 / DSM 20476 / NCTC 11029 / RHS 1</strain>
    </source>
</reference>
<feature type="transmembrane region" description="Helical" evidence="1">
    <location>
        <begin position="162"/>
        <end position="180"/>
    </location>
</feature>
<keyword evidence="1" id="KW-0472">Membrane</keyword>
<protein>
    <submittedName>
        <fullName evidence="3">CAAX amino terminal protease family</fullName>
    </submittedName>
</protein>
<keyword evidence="3" id="KW-0378">Hydrolase</keyword>
<keyword evidence="1" id="KW-0812">Transmembrane</keyword>
<keyword evidence="4" id="KW-1185">Reference proteome</keyword>
<dbReference type="Pfam" id="PF02517">
    <property type="entry name" value="Rce1-like"/>
    <property type="match status" value="1"/>
</dbReference>
<feature type="transmembrane region" description="Helical" evidence="1">
    <location>
        <begin position="139"/>
        <end position="156"/>
    </location>
</feature>
<evidence type="ECO:0000259" key="2">
    <source>
        <dbReference type="Pfam" id="PF02517"/>
    </source>
</evidence>
<organism evidence="3 4">
    <name type="scientific">Slackia heliotrinireducens (strain ATCC 29202 / DSM 20476 / NCTC 11029 / RHS 1)</name>
    <name type="common">Peptococcus heliotrinreducens</name>
    <dbReference type="NCBI Taxonomy" id="471855"/>
    <lineage>
        <taxon>Bacteria</taxon>
        <taxon>Bacillati</taxon>
        <taxon>Actinomycetota</taxon>
        <taxon>Coriobacteriia</taxon>
        <taxon>Eggerthellales</taxon>
        <taxon>Eggerthellaceae</taxon>
        <taxon>Slackia</taxon>
    </lineage>
</organism>
<dbReference type="InterPro" id="IPR003675">
    <property type="entry name" value="Rce1/LyrA-like_dom"/>
</dbReference>
<dbReference type="PANTHER" id="PTHR39430:SF1">
    <property type="entry name" value="PROTEASE"/>
    <property type="match status" value="1"/>
</dbReference>
<dbReference type="GO" id="GO:0080120">
    <property type="term" value="P:CAAX-box protein maturation"/>
    <property type="evidence" value="ECO:0007669"/>
    <property type="project" value="UniProtKB-ARBA"/>
</dbReference>
<proteinExistence type="predicted"/>
<evidence type="ECO:0000313" key="4">
    <source>
        <dbReference type="Proteomes" id="UP000002026"/>
    </source>
</evidence>
<feature type="transmembrane region" description="Helical" evidence="1">
    <location>
        <begin position="187"/>
        <end position="207"/>
    </location>
</feature>
<gene>
    <name evidence="3" type="ordered locus">Shel_05400</name>
</gene>
<feature type="transmembrane region" description="Helical" evidence="1">
    <location>
        <begin position="29"/>
        <end position="52"/>
    </location>
</feature>
<dbReference type="HOGENOM" id="CLU_1056493_0_0_11"/>
<evidence type="ECO:0000313" key="3">
    <source>
        <dbReference type="EMBL" id="ACV21599.1"/>
    </source>
</evidence>
<keyword evidence="3" id="KW-0645">Protease</keyword>
<dbReference type="eggNOG" id="COG1266">
    <property type="taxonomic scope" value="Bacteria"/>
</dbReference>
<name>C7N378_SLAHD</name>
<feature type="transmembrane region" description="Helical" evidence="1">
    <location>
        <begin position="106"/>
        <end position="127"/>
    </location>
</feature>
<keyword evidence="1" id="KW-1133">Transmembrane helix</keyword>
<dbReference type="RefSeq" id="WP_012797704.1">
    <property type="nucleotide sequence ID" value="NC_013165.1"/>
</dbReference>
<dbReference type="AlphaFoldDB" id="C7N378"/>
<feature type="transmembrane region" description="Helical" evidence="1">
    <location>
        <begin position="227"/>
        <end position="254"/>
    </location>
</feature>